<evidence type="ECO:0000313" key="6">
    <source>
        <dbReference type="EMBL" id="NMM47402.1"/>
    </source>
</evidence>
<comment type="caution">
    <text evidence="6">The sequence shown here is derived from an EMBL/GenBank/DDBJ whole genome shotgun (WGS) entry which is preliminary data.</text>
</comment>
<keyword evidence="7" id="KW-1185">Reference proteome</keyword>
<dbReference type="SUPFAM" id="SSF46458">
    <property type="entry name" value="Globin-like"/>
    <property type="match status" value="1"/>
</dbReference>
<dbReference type="GO" id="GO:0020037">
    <property type="term" value="F:heme binding"/>
    <property type="evidence" value="ECO:0007669"/>
    <property type="project" value="InterPro"/>
</dbReference>
<dbReference type="Pfam" id="PF01152">
    <property type="entry name" value="Bac_globin"/>
    <property type="match status" value="1"/>
</dbReference>
<dbReference type="InterPro" id="IPR012292">
    <property type="entry name" value="Globin/Proto"/>
</dbReference>
<sequence>MAKKDISERKDIELMVSSFYKEVLNDDVIGYLFTEVVKLDFDHHMPIMYDFWESVLLGGRNYSGNPMTPHFNLHEKESLKETHFERWIKLWEQTIRNHFEGPKANEAISRAKQIAGLMQFKIIGLNN</sequence>
<accession>A0A848J2J1</accession>
<dbReference type="Gene3D" id="1.10.490.10">
    <property type="entry name" value="Globins"/>
    <property type="match status" value="1"/>
</dbReference>
<evidence type="ECO:0000256" key="2">
    <source>
        <dbReference type="ARBA" id="ARBA00022617"/>
    </source>
</evidence>
<dbReference type="GO" id="GO:0046872">
    <property type="term" value="F:metal ion binding"/>
    <property type="evidence" value="ECO:0007669"/>
    <property type="project" value="UniProtKB-KW"/>
</dbReference>
<evidence type="ECO:0000256" key="3">
    <source>
        <dbReference type="ARBA" id="ARBA00022723"/>
    </source>
</evidence>
<keyword evidence="3 5" id="KW-0479">Metal-binding</keyword>
<organism evidence="6 7">
    <name type="scientific">Marinigracilibium pacificum</name>
    <dbReference type="NCBI Taxonomy" id="2729599"/>
    <lineage>
        <taxon>Bacteria</taxon>
        <taxon>Pseudomonadati</taxon>
        <taxon>Bacteroidota</taxon>
        <taxon>Cytophagia</taxon>
        <taxon>Cytophagales</taxon>
        <taxon>Flammeovirgaceae</taxon>
        <taxon>Marinigracilibium</taxon>
    </lineage>
</organism>
<dbReference type="Proteomes" id="UP000559010">
    <property type="component" value="Unassembled WGS sequence"/>
</dbReference>
<evidence type="ECO:0000256" key="1">
    <source>
        <dbReference type="ARBA" id="ARBA00022448"/>
    </source>
</evidence>
<name>A0A848J2J1_9BACT</name>
<reference evidence="6 7" key="1">
    <citation type="submission" date="2020-04" db="EMBL/GenBank/DDBJ databases">
        <title>Flammeovirgaceae bacterium KN852 isolated from deep sea.</title>
        <authorList>
            <person name="Zhang D.-C."/>
        </authorList>
    </citation>
    <scope>NUCLEOTIDE SEQUENCE [LARGE SCALE GENOMIC DNA]</scope>
    <source>
        <strain evidence="6 7">KN852</strain>
    </source>
</reference>
<dbReference type="InterPro" id="IPR009050">
    <property type="entry name" value="Globin-like_sf"/>
</dbReference>
<gene>
    <name evidence="6" type="ORF">HH304_03260</name>
</gene>
<evidence type="ECO:0000256" key="5">
    <source>
        <dbReference type="PIRSR" id="PIRSR601486-1"/>
    </source>
</evidence>
<dbReference type="RefSeq" id="WP_169678029.1">
    <property type="nucleotide sequence ID" value="NZ_JABBNU010000002.1"/>
</dbReference>
<keyword evidence="1" id="KW-0813">Transport</keyword>
<dbReference type="InterPro" id="IPR001486">
    <property type="entry name" value="Hemoglobin_trunc"/>
</dbReference>
<dbReference type="CDD" id="cd08916">
    <property type="entry name" value="TrHb3_P"/>
    <property type="match status" value="1"/>
</dbReference>
<keyword evidence="4 5" id="KW-0408">Iron</keyword>
<dbReference type="AlphaFoldDB" id="A0A848J2J1"/>
<protein>
    <submittedName>
        <fullName evidence="6">Group III truncated hemoglobin</fullName>
    </submittedName>
</protein>
<evidence type="ECO:0000313" key="7">
    <source>
        <dbReference type="Proteomes" id="UP000559010"/>
    </source>
</evidence>
<feature type="binding site" description="distal binding residue" evidence="5">
    <location>
        <position position="44"/>
    </location>
    <ligand>
        <name>heme</name>
        <dbReference type="ChEBI" id="CHEBI:30413"/>
    </ligand>
    <ligandPart>
        <name>Fe</name>
        <dbReference type="ChEBI" id="CHEBI:18248"/>
    </ligandPart>
</feature>
<proteinExistence type="predicted"/>
<dbReference type="EMBL" id="JABBNU010000002">
    <property type="protein sequence ID" value="NMM47402.1"/>
    <property type="molecule type" value="Genomic_DNA"/>
</dbReference>
<dbReference type="GO" id="GO:0019825">
    <property type="term" value="F:oxygen binding"/>
    <property type="evidence" value="ECO:0007669"/>
    <property type="project" value="InterPro"/>
</dbReference>
<evidence type="ECO:0000256" key="4">
    <source>
        <dbReference type="ARBA" id="ARBA00023004"/>
    </source>
</evidence>
<keyword evidence="2 5" id="KW-0349">Heme</keyword>